<dbReference type="EMBL" id="RHIB01000001">
    <property type="protein sequence ID" value="RNA69433.1"/>
    <property type="molecule type" value="Genomic_DNA"/>
</dbReference>
<keyword evidence="3" id="KW-1185">Reference proteome</keyword>
<evidence type="ECO:0000313" key="3">
    <source>
        <dbReference type="Proteomes" id="UP000278746"/>
    </source>
</evidence>
<comment type="caution">
    <text evidence="2">The sequence shown here is derived from an EMBL/GenBank/DDBJ whole genome shotgun (WGS) entry which is preliminary data.</text>
</comment>
<evidence type="ECO:0000313" key="2">
    <source>
        <dbReference type="EMBL" id="RNA69433.1"/>
    </source>
</evidence>
<proteinExistence type="predicted"/>
<evidence type="ECO:0000256" key="1">
    <source>
        <dbReference type="SAM" id="Phobius"/>
    </source>
</evidence>
<accession>A0A3M7TVF4</accession>
<reference evidence="2 3" key="1">
    <citation type="submission" date="2018-10" db="EMBL/GenBank/DDBJ databases">
        <title>Bacillus Keqinensis sp. nov., a moderately halophilic bacterium isolated from a saline-alkaline lake.</title>
        <authorList>
            <person name="Wang H."/>
        </authorList>
    </citation>
    <scope>NUCLEOTIDE SEQUENCE [LARGE SCALE GENOMIC DNA]</scope>
    <source>
        <strain evidence="2 3">KQ-3</strain>
    </source>
</reference>
<name>A0A3M7TVF4_9BACI</name>
<organism evidence="2 3">
    <name type="scientific">Alteribacter keqinensis</name>
    <dbReference type="NCBI Taxonomy" id="2483800"/>
    <lineage>
        <taxon>Bacteria</taxon>
        <taxon>Bacillati</taxon>
        <taxon>Bacillota</taxon>
        <taxon>Bacilli</taxon>
        <taxon>Bacillales</taxon>
        <taxon>Bacillaceae</taxon>
        <taxon>Alteribacter</taxon>
    </lineage>
</organism>
<dbReference type="Proteomes" id="UP000278746">
    <property type="component" value="Unassembled WGS sequence"/>
</dbReference>
<dbReference type="GO" id="GO:0005886">
    <property type="term" value="C:plasma membrane"/>
    <property type="evidence" value="ECO:0007669"/>
    <property type="project" value="UniProtKB-SubCell"/>
</dbReference>
<protein>
    <submittedName>
        <fullName evidence="2">ABC transporter permease</fullName>
    </submittedName>
</protein>
<gene>
    <name evidence="2" type="ORF">EBO34_05705</name>
</gene>
<dbReference type="OrthoDB" id="8613028at2"/>
<dbReference type="PANTHER" id="PTHR37305">
    <property type="entry name" value="INTEGRAL MEMBRANE PROTEIN-RELATED"/>
    <property type="match status" value="1"/>
</dbReference>
<dbReference type="GO" id="GO:0140359">
    <property type="term" value="F:ABC-type transporter activity"/>
    <property type="evidence" value="ECO:0007669"/>
    <property type="project" value="InterPro"/>
</dbReference>
<keyword evidence="1" id="KW-0472">Membrane</keyword>
<feature type="transmembrane region" description="Helical" evidence="1">
    <location>
        <begin position="112"/>
        <end position="132"/>
    </location>
</feature>
<feature type="transmembrane region" description="Helical" evidence="1">
    <location>
        <begin position="238"/>
        <end position="258"/>
    </location>
</feature>
<keyword evidence="1" id="KW-0812">Transmembrane</keyword>
<dbReference type="Pfam" id="PF12679">
    <property type="entry name" value="ABC2_membrane_2"/>
    <property type="match status" value="1"/>
</dbReference>
<dbReference type="PANTHER" id="PTHR37305:SF1">
    <property type="entry name" value="MEMBRANE PROTEIN"/>
    <property type="match status" value="1"/>
</dbReference>
<feature type="transmembrane region" description="Helical" evidence="1">
    <location>
        <begin position="205"/>
        <end position="231"/>
    </location>
</feature>
<sequence>MMMIRLIQNEWMKIRRRTGTKVMVFLLLAFVILGAVMTSFLLADENTSSSENWQDQLAAENRIIEEQLTEENLPPGTQYQLQETLMKNEYHLEHEVAPLPGDHAYSLVIDHAMLTSIVTVFAVIIGAGIVSGEHSTGTIKLLLVRPVRRWRILLSKWAATLLTALLMTAILLLSTLITGLFVFGFDFTPVRHVEVINGEIRDWHVISYILSAYSLQFVELIMIAAMAFMIGTVFRNQALAVGVSLVAMFMGGQVVYLLSGYEWAKYILFANTRLVQFLDGAPLIPSLTAGFSVTMLILYFTAFMLLTFVVFMKRDVAD</sequence>
<feature type="transmembrane region" description="Helical" evidence="1">
    <location>
        <begin position="153"/>
        <end position="185"/>
    </location>
</feature>
<keyword evidence="1" id="KW-1133">Transmembrane helix</keyword>
<dbReference type="AlphaFoldDB" id="A0A3M7TVF4"/>
<feature type="transmembrane region" description="Helical" evidence="1">
    <location>
        <begin position="289"/>
        <end position="312"/>
    </location>
</feature>